<dbReference type="GO" id="GO:0046983">
    <property type="term" value="F:protein dimerization activity"/>
    <property type="evidence" value="ECO:0007669"/>
    <property type="project" value="InterPro"/>
</dbReference>
<feature type="non-terminal residue" evidence="3">
    <location>
        <position position="1"/>
    </location>
</feature>
<name>A0A151SKS3_CAJCA</name>
<dbReference type="Gramene" id="C.cajan_01594.t">
    <property type="protein sequence ID" value="C.cajan_01594.t"/>
    <property type="gene ID" value="C.cajan_01594"/>
</dbReference>
<feature type="transmembrane region" description="Helical" evidence="1">
    <location>
        <begin position="131"/>
        <end position="150"/>
    </location>
</feature>
<protein>
    <recommendedName>
        <fullName evidence="2">HAT C-terminal dimerisation domain-containing protein</fullName>
    </recommendedName>
</protein>
<keyword evidence="4" id="KW-1185">Reference proteome</keyword>
<evidence type="ECO:0000256" key="1">
    <source>
        <dbReference type="SAM" id="Phobius"/>
    </source>
</evidence>
<dbReference type="PANTHER" id="PTHR45749:SF35">
    <property type="entry name" value="AC-LIKE TRANSPOSASE-RELATED"/>
    <property type="match status" value="1"/>
</dbReference>
<evidence type="ECO:0000313" key="3">
    <source>
        <dbReference type="EMBL" id="KYP55420.1"/>
    </source>
</evidence>
<proteinExistence type="predicted"/>
<dbReference type="EMBL" id="CM003613">
    <property type="protein sequence ID" value="KYP55420.1"/>
    <property type="molecule type" value="Genomic_DNA"/>
</dbReference>
<dbReference type="PANTHER" id="PTHR45749">
    <property type="match status" value="1"/>
</dbReference>
<dbReference type="Pfam" id="PF05699">
    <property type="entry name" value="Dimer_Tnp_hAT"/>
    <property type="match status" value="1"/>
</dbReference>
<dbReference type="Proteomes" id="UP000075243">
    <property type="component" value="Chromosome 11"/>
</dbReference>
<reference evidence="3 4" key="1">
    <citation type="journal article" date="2012" name="Nat. Biotechnol.">
        <title>Draft genome sequence of pigeonpea (Cajanus cajan), an orphan legume crop of resource-poor farmers.</title>
        <authorList>
            <person name="Varshney R.K."/>
            <person name="Chen W."/>
            <person name="Li Y."/>
            <person name="Bharti A.K."/>
            <person name="Saxena R.K."/>
            <person name="Schlueter J.A."/>
            <person name="Donoghue M.T."/>
            <person name="Azam S."/>
            <person name="Fan G."/>
            <person name="Whaley A.M."/>
            <person name="Farmer A.D."/>
            <person name="Sheridan J."/>
            <person name="Iwata A."/>
            <person name="Tuteja R."/>
            <person name="Penmetsa R.V."/>
            <person name="Wu W."/>
            <person name="Upadhyaya H.D."/>
            <person name="Yang S.P."/>
            <person name="Shah T."/>
            <person name="Saxena K.B."/>
            <person name="Michael T."/>
            <person name="McCombie W.R."/>
            <person name="Yang B."/>
            <person name="Zhang G."/>
            <person name="Yang H."/>
            <person name="Wang J."/>
            <person name="Spillane C."/>
            <person name="Cook D.R."/>
            <person name="May G.D."/>
            <person name="Xu X."/>
            <person name="Jackson S.A."/>
        </authorList>
    </citation>
    <scope>NUCLEOTIDE SEQUENCE [LARGE SCALE GENOMIC DNA]</scope>
    <source>
        <strain evidence="4">cv. Asha</strain>
    </source>
</reference>
<evidence type="ECO:0000313" key="4">
    <source>
        <dbReference type="Proteomes" id="UP000075243"/>
    </source>
</evidence>
<dbReference type="AlphaFoldDB" id="A0A151SKS3"/>
<accession>A0A151SKS3</accession>
<feature type="transmembrane region" description="Helical" evidence="1">
    <location>
        <begin position="49"/>
        <end position="76"/>
    </location>
</feature>
<keyword evidence="1" id="KW-0812">Transmembrane</keyword>
<feature type="domain" description="HAT C-terminal dimerisation" evidence="2">
    <location>
        <begin position="126"/>
        <end position="181"/>
    </location>
</feature>
<gene>
    <name evidence="3" type="ORF">KK1_001631</name>
</gene>
<dbReference type="InterPro" id="IPR008906">
    <property type="entry name" value="HATC_C_dom"/>
</dbReference>
<dbReference type="STRING" id="3821.A0A151SKS3"/>
<evidence type="ECO:0000259" key="2">
    <source>
        <dbReference type="Pfam" id="PF05699"/>
    </source>
</evidence>
<keyword evidence="1" id="KW-1133">Transmembrane helix</keyword>
<sequence>RSGRSKNVSSSPFNEQLEDDEACVRLEEETARLSSDSASWLRWPKSSTAALAAATWMSLGELLKILFVLIFFLYILDQYISSIESRFEQFLKYENMFSFLFDSNKFKTLGNDELKKYSINLKRFFFSNTYIVYRILLTLLITVAIAEISFSKLKLIKSYLKSTMLQDRLNELAILSIESEMLELLDYTTLINNFAAQKTIKIA</sequence>
<keyword evidence="1" id="KW-0472">Membrane</keyword>
<organism evidence="3 4">
    <name type="scientific">Cajanus cajan</name>
    <name type="common">Pigeon pea</name>
    <name type="synonym">Cajanus indicus</name>
    <dbReference type="NCBI Taxonomy" id="3821"/>
    <lineage>
        <taxon>Eukaryota</taxon>
        <taxon>Viridiplantae</taxon>
        <taxon>Streptophyta</taxon>
        <taxon>Embryophyta</taxon>
        <taxon>Tracheophyta</taxon>
        <taxon>Spermatophyta</taxon>
        <taxon>Magnoliopsida</taxon>
        <taxon>eudicotyledons</taxon>
        <taxon>Gunneridae</taxon>
        <taxon>Pentapetalae</taxon>
        <taxon>rosids</taxon>
        <taxon>fabids</taxon>
        <taxon>Fabales</taxon>
        <taxon>Fabaceae</taxon>
        <taxon>Papilionoideae</taxon>
        <taxon>50 kb inversion clade</taxon>
        <taxon>NPAAA clade</taxon>
        <taxon>indigoferoid/millettioid clade</taxon>
        <taxon>Phaseoleae</taxon>
        <taxon>Cajanus</taxon>
    </lineage>
</organism>